<proteinExistence type="predicted"/>
<gene>
    <name evidence="1" type="ORF">AKAW2_70657A</name>
</gene>
<dbReference type="RefSeq" id="XP_041547541.1">
    <property type="nucleotide sequence ID" value="XM_041683263.1"/>
</dbReference>
<accession>A0A7R7WJR6</accession>
<evidence type="ECO:0000313" key="1">
    <source>
        <dbReference type="EMBL" id="BCS03779.1"/>
    </source>
</evidence>
<dbReference type="KEGG" id="aluc:AKAW2_70657A"/>
<evidence type="ECO:0000313" key="2">
    <source>
        <dbReference type="Proteomes" id="UP000661280"/>
    </source>
</evidence>
<protein>
    <submittedName>
        <fullName evidence="1">Uncharacterized protein</fullName>
    </submittedName>
</protein>
<keyword evidence="2" id="KW-1185">Reference proteome</keyword>
<dbReference type="GeneID" id="64965100"/>
<name>A0A7R7WJR6_ASPKA</name>
<reference evidence="1" key="2">
    <citation type="submission" date="2021-02" db="EMBL/GenBank/DDBJ databases">
        <title>Aspergillus luchuensis mut. kawachii IFO 4304 genome sequence.</title>
        <authorList>
            <person name="Mori K."/>
            <person name="Kadooka C."/>
            <person name="Goto M."/>
            <person name="Futagami T."/>
        </authorList>
    </citation>
    <scope>NUCLEOTIDE SEQUENCE</scope>
    <source>
        <strain evidence="1">IFO 4308</strain>
    </source>
</reference>
<dbReference type="AlphaFoldDB" id="A0A7R7WJR6"/>
<sequence length="99" mass="11129">MLTLPFLTGKIARQQREQNGPAVCFSITTCTNGGLHNIIPTSKALFYYYRKVVVEQASKLEKARAASLADSRMVDSHLHDGLLFVPIIPRFLMHILNPF</sequence>
<reference evidence="1" key="1">
    <citation type="submission" date="2021-01" db="EMBL/GenBank/DDBJ databases">
        <authorList>
            <consortium name="Aspergillus luchuensis mut. kawachii IFO 4304 genome sequencing consortium"/>
            <person name="Kazuki M."/>
            <person name="Futagami T."/>
        </authorList>
    </citation>
    <scope>NUCLEOTIDE SEQUENCE</scope>
    <source>
        <strain evidence="1">IFO 4308</strain>
    </source>
</reference>
<organism evidence="1 2">
    <name type="scientific">Aspergillus kawachii</name>
    <name type="common">White koji mold</name>
    <name type="synonym">Aspergillus awamori var. kawachi</name>
    <dbReference type="NCBI Taxonomy" id="1069201"/>
    <lineage>
        <taxon>Eukaryota</taxon>
        <taxon>Fungi</taxon>
        <taxon>Dikarya</taxon>
        <taxon>Ascomycota</taxon>
        <taxon>Pezizomycotina</taxon>
        <taxon>Eurotiomycetes</taxon>
        <taxon>Eurotiomycetidae</taxon>
        <taxon>Eurotiales</taxon>
        <taxon>Aspergillaceae</taxon>
        <taxon>Aspergillus</taxon>
        <taxon>Aspergillus subgen. Circumdati</taxon>
    </lineage>
</organism>
<dbReference type="EMBL" id="AP024431">
    <property type="protein sequence ID" value="BCS03779.1"/>
    <property type="molecule type" value="Genomic_DNA"/>
</dbReference>
<dbReference type="Proteomes" id="UP000661280">
    <property type="component" value="Chromosome 7"/>
</dbReference>